<dbReference type="AlphaFoldDB" id="A0AA87Q3Z9"/>
<evidence type="ECO:0000313" key="2">
    <source>
        <dbReference type="Proteomes" id="UP000026941"/>
    </source>
</evidence>
<organism evidence="1 2">
    <name type="scientific">Rhizobium rhizogenes NBRC 13257</name>
    <dbReference type="NCBI Taxonomy" id="1220581"/>
    <lineage>
        <taxon>Bacteria</taxon>
        <taxon>Pseudomonadati</taxon>
        <taxon>Pseudomonadota</taxon>
        <taxon>Alphaproteobacteria</taxon>
        <taxon>Hyphomicrobiales</taxon>
        <taxon>Rhizobiaceae</taxon>
        <taxon>Rhizobium/Agrobacterium group</taxon>
        <taxon>Rhizobium</taxon>
    </lineage>
</organism>
<dbReference type="EMBL" id="BAYX01000002">
    <property type="protein sequence ID" value="GAJ91924.1"/>
    <property type="molecule type" value="Genomic_DNA"/>
</dbReference>
<gene>
    <name evidence="1" type="ORF">RRH01S_02_05930</name>
</gene>
<protein>
    <submittedName>
        <fullName evidence="1">Uncharacterized protein</fullName>
    </submittedName>
</protein>
<accession>A0AA87Q3Z9</accession>
<sequence length="55" mass="5981">MTGSSPTILECELNRVAEVEADIKAFVRDALSALPDLASGGSRAFVEMRFAKPRR</sequence>
<reference evidence="1 2" key="1">
    <citation type="submission" date="2014-05" db="EMBL/GenBank/DDBJ databases">
        <title>Whole genome shotgun sequence of Rhizobium rhizogenes NBRC 13257.</title>
        <authorList>
            <person name="Katano-Makiyama Y."/>
            <person name="Hosoyama A."/>
            <person name="Hashimoto M."/>
            <person name="Hosoyama Y."/>
            <person name="Noguchi M."/>
            <person name="Tsuchikane K."/>
            <person name="Kimura A."/>
            <person name="Ohji S."/>
            <person name="Ichikawa N."/>
            <person name="Yamazoe A."/>
            <person name="Fujita N."/>
        </authorList>
    </citation>
    <scope>NUCLEOTIDE SEQUENCE [LARGE SCALE GENOMIC DNA]</scope>
    <source>
        <strain evidence="1 2">NBRC 13257</strain>
    </source>
</reference>
<name>A0AA87Q3Z9_RHIRH</name>
<dbReference type="Proteomes" id="UP000026941">
    <property type="component" value="Unassembled WGS sequence"/>
</dbReference>
<proteinExistence type="predicted"/>
<evidence type="ECO:0000313" key="1">
    <source>
        <dbReference type="EMBL" id="GAJ91924.1"/>
    </source>
</evidence>
<comment type="caution">
    <text evidence="1">The sequence shown here is derived from an EMBL/GenBank/DDBJ whole genome shotgun (WGS) entry which is preliminary data.</text>
</comment>